<dbReference type="PhylomeDB" id="B8MQW6"/>
<dbReference type="HOGENOM" id="CLU_1778710_0_0_1"/>
<dbReference type="STRING" id="441959.B8MQW6"/>
<protein>
    <submittedName>
        <fullName evidence="2">Uncharacterized protein</fullName>
    </submittedName>
</protein>
<dbReference type="EMBL" id="EQ962659">
    <property type="protein sequence ID" value="EED12801.1"/>
    <property type="molecule type" value="Genomic_DNA"/>
</dbReference>
<evidence type="ECO:0000313" key="3">
    <source>
        <dbReference type="Proteomes" id="UP000001745"/>
    </source>
</evidence>
<feature type="region of interest" description="Disordered" evidence="1">
    <location>
        <begin position="1"/>
        <end position="42"/>
    </location>
</feature>
<gene>
    <name evidence="2" type="ORF">TSTA_053190</name>
</gene>
<dbReference type="GeneID" id="8098270"/>
<dbReference type="Proteomes" id="UP000001745">
    <property type="component" value="Unassembled WGS sequence"/>
</dbReference>
<reference evidence="3" key="1">
    <citation type="journal article" date="2015" name="Genome Announc.">
        <title>Genome sequence of the AIDS-associated pathogen Penicillium marneffei (ATCC18224) and its near taxonomic relative Talaromyces stipitatus (ATCC10500).</title>
        <authorList>
            <person name="Nierman W.C."/>
            <person name="Fedorova-Abrams N.D."/>
            <person name="Andrianopoulos A."/>
        </authorList>
    </citation>
    <scope>NUCLEOTIDE SEQUENCE [LARGE SCALE GENOMIC DNA]</scope>
    <source>
        <strain evidence="3">ATCC 10500 / CBS 375.48 / QM 6759 / NRRL 1006</strain>
    </source>
</reference>
<evidence type="ECO:0000313" key="2">
    <source>
        <dbReference type="EMBL" id="EED12801.1"/>
    </source>
</evidence>
<keyword evidence="3" id="KW-1185">Reference proteome</keyword>
<dbReference type="InParanoid" id="B8MQW6"/>
<proteinExistence type="predicted"/>
<dbReference type="AlphaFoldDB" id="B8MQW6"/>
<dbReference type="SUPFAM" id="SSF51735">
    <property type="entry name" value="NAD(P)-binding Rossmann-fold domains"/>
    <property type="match status" value="1"/>
</dbReference>
<sequence>MRGCPIDKALHKRGSDQSPTCSSHSSHDLGSNRSNAGLPPHPKAKGERFICIGEGCASLLDIAKILKKNLGPKTRTVPATVLSNLFIQAVAISLPVTRLVLPDLGVKKAFSSTKSKGLLGWTWKYNHEQEIIASAEGLHKFRLIKA</sequence>
<name>B8MQW6_TALSN</name>
<dbReference type="Gene3D" id="3.40.50.720">
    <property type="entry name" value="NAD(P)-binding Rossmann-like Domain"/>
    <property type="match status" value="1"/>
</dbReference>
<dbReference type="InterPro" id="IPR036291">
    <property type="entry name" value="NAD(P)-bd_dom_sf"/>
</dbReference>
<dbReference type="RefSeq" id="XP_002486912.1">
    <property type="nucleotide sequence ID" value="XM_002486867.1"/>
</dbReference>
<dbReference type="VEuPathDB" id="FungiDB:TSTA_053190"/>
<feature type="compositionally biased region" description="Polar residues" evidence="1">
    <location>
        <begin position="16"/>
        <end position="35"/>
    </location>
</feature>
<organism evidence="2 3">
    <name type="scientific">Talaromyces stipitatus (strain ATCC 10500 / CBS 375.48 / QM 6759 / NRRL 1006)</name>
    <name type="common">Penicillium stipitatum</name>
    <dbReference type="NCBI Taxonomy" id="441959"/>
    <lineage>
        <taxon>Eukaryota</taxon>
        <taxon>Fungi</taxon>
        <taxon>Dikarya</taxon>
        <taxon>Ascomycota</taxon>
        <taxon>Pezizomycotina</taxon>
        <taxon>Eurotiomycetes</taxon>
        <taxon>Eurotiomycetidae</taxon>
        <taxon>Eurotiales</taxon>
        <taxon>Trichocomaceae</taxon>
        <taxon>Talaromyces</taxon>
        <taxon>Talaromyces sect. Talaromyces</taxon>
    </lineage>
</organism>
<accession>B8MQW6</accession>
<evidence type="ECO:0000256" key="1">
    <source>
        <dbReference type="SAM" id="MobiDB-lite"/>
    </source>
</evidence>